<protein>
    <submittedName>
        <fullName evidence="1">Uncharacterized protein</fullName>
    </submittedName>
</protein>
<sequence length="108" mass="12815">MKKINNTIIDVNGKMLEFDINISQILEYNDFFLLLLRERKEVPNNVIAFDYEGNEIWKINDIVQAKIPRGFDEIEKISDDLLKAHYELGIIFEIDVIKREIVNKTFLR</sequence>
<name>A0A5P6VUA0_PSEXY</name>
<dbReference type="Pfam" id="PF25857">
    <property type="entry name" value="DUF7957"/>
    <property type="match status" value="1"/>
</dbReference>
<evidence type="ECO:0000313" key="2">
    <source>
        <dbReference type="Proteomes" id="UP000327030"/>
    </source>
</evidence>
<dbReference type="OrthoDB" id="1923886at2"/>
<dbReference type="KEGG" id="pxv:FXF36_01990"/>
<accession>A0A5P6VUA0</accession>
<evidence type="ECO:0000313" key="1">
    <source>
        <dbReference type="EMBL" id="QFJ56167.1"/>
    </source>
</evidence>
<dbReference type="Proteomes" id="UP000327030">
    <property type="component" value="Chromosome 1"/>
</dbReference>
<dbReference type="EMBL" id="CP043028">
    <property type="protein sequence ID" value="QFJ56167.1"/>
    <property type="molecule type" value="Genomic_DNA"/>
</dbReference>
<dbReference type="InterPro" id="IPR058263">
    <property type="entry name" value="DUF7957"/>
</dbReference>
<gene>
    <name evidence="1" type="ORF">FXF36_01990</name>
</gene>
<dbReference type="AlphaFoldDB" id="A0A5P6VUA0"/>
<reference evidence="2" key="1">
    <citation type="submission" date="2019-08" db="EMBL/GenBank/DDBJ databases">
        <title>Complete Genome Sequence of the Polysaccharide-Degrading Rumen Bacterium Pseudobutyrivibrio xylanivorans MA3014.</title>
        <authorList>
            <person name="Palevich N."/>
            <person name="Maclean P.H."/>
            <person name="Kelly W.J."/>
            <person name="Leahy S.C."/>
            <person name="Rakonjac J."/>
            <person name="Attwood G.T."/>
        </authorList>
    </citation>
    <scope>NUCLEOTIDE SEQUENCE [LARGE SCALE GENOMIC DNA]</scope>
    <source>
        <strain evidence="2">MA3014</strain>
    </source>
</reference>
<proteinExistence type="predicted"/>
<organism evidence="1 2">
    <name type="scientific">Pseudobutyrivibrio xylanivorans</name>
    <dbReference type="NCBI Taxonomy" id="185007"/>
    <lineage>
        <taxon>Bacteria</taxon>
        <taxon>Bacillati</taxon>
        <taxon>Bacillota</taxon>
        <taxon>Clostridia</taxon>
        <taxon>Lachnospirales</taxon>
        <taxon>Lachnospiraceae</taxon>
        <taxon>Pseudobutyrivibrio</taxon>
    </lineage>
</organism>